<dbReference type="RefSeq" id="XP_056787265.1">
    <property type="nucleotide sequence ID" value="XM_056937400.1"/>
</dbReference>
<protein>
    <submittedName>
        <fullName evidence="2">Uncharacterized protein</fullName>
    </submittedName>
</protein>
<evidence type="ECO:0000313" key="2">
    <source>
        <dbReference type="EMBL" id="KAJ5475512.1"/>
    </source>
</evidence>
<comment type="caution">
    <text evidence="2">The sequence shown here is derived from an EMBL/GenBank/DDBJ whole genome shotgun (WGS) entry which is preliminary data.</text>
</comment>
<keyword evidence="3" id="KW-1185">Reference proteome</keyword>
<feature type="region of interest" description="Disordered" evidence="1">
    <location>
        <begin position="81"/>
        <end position="109"/>
    </location>
</feature>
<proteinExistence type="predicted"/>
<evidence type="ECO:0000313" key="3">
    <source>
        <dbReference type="Proteomes" id="UP001148312"/>
    </source>
</evidence>
<dbReference type="AlphaFoldDB" id="A0A9X0BNR8"/>
<name>A0A9X0BNR8_9EURO</name>
<accession>A0A9X0BNR8</accession>
<dbReference type="EMBL" id="JAPWDQ010000011">
    <property type="protein sequence ID" value="KAJ5475512.1"/>
    <property type="molecule type" value="Genomic_DNA"/>
</dbReference>
<gene>
    <name evidence="2" type="ORF">N7539_007799</name>
</gene>
<sequence length="109" mass="11715">MPVVLLVVDGGATGIVENSVCPKPHSQFMHEVPPLNGLSTGNESWGGDISRNGQCPTCPKVPLRCGARLELAAVLHDRRVPAASSQLPASIHQHPSLDRERLSAQSHYY</sequence>
<organism evidence="2 3">
    <name type="scientific">Penicillium diatomitis</name>
    <dbReference type="NCBI Taxonomy" id="2819901"/>
    <lineage>
        <taxon>Eukaryota</taxon>
        <taxon>Fungi</taxon>
        <taxon>Dikarya</taxon>
        <taxon>Ascomycota</taxon>
        <taxon>Pezizomycotina</taxon>
        <taxon>Eurotiomycetes</taxon>
        <taxon>Eurotiomycetidae</taxon>
        <taxon>Eurotiales</taxon>
        <taxon>Aspergillaceae</taxon>
        <taxon>Penicillium</taxon>
    </lineage>
</organism>
<dbReference type="Proteomes" id="UP001148312">
    <property type="component" value="Unassembled WGS sequence"/>
</dbReference>
<reference evidence="2" key="1">
    <citation type="submission" date="2022-12" db="EMBL/GenBank/DDBJ databases">
        <authorList>
            <person name="Petersen C."/>
        </authorList>
    </citation>
    <scope>NUCLEOTIDE SEQUENCE</scope>
    <source>
        <strain evidence="2">IBT 30728</strain>
    </source>
</reference>
<dbReference type="GeneID" id="81627649"/>
<evidence type="ECO:0000256" key="1">
    <source>
        <dbReference type="SAM" id="MobiDB-lite"/>
    </source>
</evidence>
<reference evidence="2" key="2">
    <citation type="journal article" date="2023" name="IMA Fungus">
        <title>Comparative genomic study of the Penicillium genus elucidates a diverse pangenome and 15 lateral gene transfer events.</title>
        <authorList>
            <person name="Petersen C."/>
            <person name="Sorensen T."/>
            <person name="Nielsen M.R."/>
            <person name="Sondergaard T.E."/>
            <person name="Sorensen J.L."/>
            <person name="Fitzpatrick D.A."/>
            <person name="Frisvad J.C."/>
            <person name="Nielsen K.L."/>
        </authorList>
    </citation>
    <scope>NUCLEOTIDE SEQUENCE</scope>
    <source>
        <strain evidence="2">IBT 30728</strain>
    </source>
</reference>